<sequence>MITAMAASSRDPNLAASHLQNALNRFQRWCIKWKIALNPENTQAVMYRHRRSRSDREMIIANTLEEWTNKAKYLRVILDRKLTLTEHVKQAVYKPKALRSQLSSVIGKKSKLCFKTKMRGANSIILPSLTDTKLSAFPFNQKPLSNFPQLFRHI</sequence>
<name>A0A9P0GZT9_DIABA</name>
<reference evidence="1" key="1">
    <citation type="submission" date="2022-01" db="EMBL/GenBank/DDBJ databases">
        <authorList>
            <person name="King R."/>
        </authorList>
    </citation>
    <scope>NUCLEOTIDE SEQUENCE</scope>
</reference>
<gene>
    <name evidence="1" type="ORF">DIABBA_LOCUS11215</name>
</gene>
<organism evidence="1 2">
    <name type="scientific">Diabrotica balteata</name>
    <name type="common">Banded cucumber beetle</name>
    <dbReference type="NCBI Taxonomy" id="107213"/>
    <lineage>
        <taxon>Eukaryota</taxon>
        <taxon>Metazoa</taxon>
        <taxon>Ecdysozoa</taxon>
        <taxon>Arthropoda</taxon>
        <taxon>Hexapoda</taxon>
        <taxon>Insecta</taxon>
        <taxon>Pterygota</taxon>
        <taxon>Neoptera</taxon>
        <taxon>Endopterygota</taxon>
        <taxon>Coleoptera</taxon>
        <taxon>Polyphaga</taxon>
        <taxon>Cucujiformia</taxon>
        <taxon>Chrysomeloidea</taxon>
        <taxon>Chrysomelidae</taxon>
        <taxon>Galerucinae</taxon>
        <taxon>Diabroticina</taxon>
        <taxon>Diabroticites</taxon>
        <taxon>Diabrotica</taxon>
    </lineage>
</organism>
<dbReference type="EMBL" id="OU898282">
    <property type="protein sequence ID" value="CAH1283769.1"/>
    <property type="molecule type" value="Genomic_DNA"/>
</dbReference>
<proteinExistence type="predicted"/>
<keyword evidence="2" id="KW-1185">Reference proteome</keyword>
<protein>
    <submittedName>
        <fullName evidence="1">Uncharacterized protein</fullName>
    </submittedName>
</protein>
<evidence type="ECO:0000313" key="1">
    <source>
        <dbReference type="EMBL" id="CAH1283769.1"/>
    </source>
</evidence>
<dbReference type="OrthoDB" id="6766060at2759"/>
<dbReference type="Proteomes" id="UP001153709">
    <property type="component" value="Chromosome 7"/>
</dbReference>
<dbReference type="AlphaFoldDB" id="A0A9P0GZT9"/>
<evidence type="ECO:0000313" key="2">
    <source>
        <dbReference type="Proteomes" id="UP001153709"/>
    </source>
</evidence>
<accession>A0A9P0GZT9</accession>